<keyword evidence="2" id="KW-0472">Membrane</keyword>
<name>A0A6M4GYL6_9PROT</name>
<dbReference type="KEGG" id="uru:DSM104443_01681"/>
<feature type="transmembrane region" description="Helical" evidence="2">
    <location>
        <begin position="81"/>
        <end position="102"/>
    </location>
</feature>
<proteinExistence type="predicted"/>
<evidence type="ECO:0000313" key="3">
    <source>
        <dbReference type="EMBL" id="QJR10617.1"/>
    </source>
</evidence>
<dbReference type="Proteomes" id="UP000501534">
    <property type="component" value="Chromosome"/>
</dbReference>
<dbReference type="SUPFAM" id="SSF46565">
    <property type="entry name" value="Chaperone J-domain"/>
    <property type="match status" value="1"/>
</dbReference>
<evidence type="ECO:0000256" key="2">
    <source>
        <dbReference type="SAM" id="Phobius"/>
    </source>
</evidence>
<evidence type="ECO:0000313" key="4">
    <source>
        <dbReference type="Proteomes" id="UP000501534"/>
    </source>
</evidence>
<evidence type="ECO:0000256" key="1">
    <source>
        <dbReference type="SAM" id="Coils"/>
    </source>
</evidence>
<keyword evidence="2" id="KW-1133">Transmembrane helix</keyword>
<organism evidence="3 4">
    <name type="scientific">Usitatibacter rugosus</name>
    <dbReference type="NCBI Taxonomy" id="2732067"/>
    <lineage>
        <taxon>Bacteria</taxon>
        <taxon>Pseudomonadati</taxon>
        <taxon>Pseudomonadota</taxon>
        <taxon>Betaproteobacteria</taxon>
        <taxon>Nitrosomonadales</taxon>
        <taxon>Usitatibacteraceae</taxon>
        <taxon>Usitatibacter</taxon>
    </lineage>
</organism>
<dbReference type="Gene3D" id="1.10.287.110">
    <property type="entry name" value="DnaJ domain"/>
    <property type="match status" value="1"/>
</dbReference>
<keyword evidence="2" id="KW-0812">Transmembrane</keyword>
<dbReference type="AlphaFoldDB" id="A0A6M4GYL6"/>
<evidence type="ECO:0008006" key="5">
    <source>
        <dbReference type="Google" id="ProtNLM"/>
    </source>
</evidence>
<keyword evidence="4" id="KW-1185">Reference proteome</keyword>
<dbReference type="InterPro" id="IPR036869">
    <property type="entry name" value="J_dom_sf"/>
</dbReference>
<accession>A0A6M4GYL6</accession>
<sequence length="264" mass="31333">MQDYYQVLGVSEQATPAVIQIAFEGKLKALHQCPMNETERMAEDRLLRQAFVTLTHPARKTWYDMQLERDRAALTAMPPRWRAVAIVAMVTVGFTSFAWHAVDRSQERDRRYAEALRVEAEQAKVRAEAAVQLAQLAEAKEAREAEYALRREREMRYWIERDRNYSNAQSRYNEVASRNEWYSQRHYVLTEARTERYIEDRRQRSELINRYAAQAEVNRQVQWMENREAEEAYIRSDKHYRAQQEAAQIKAREAAELRRTNGLR</sequence>
<dbReference type="EMBL" id="CP053069">
    <property type="protein sequence ID" value="QJR10617.1"/>
    <property type="molecule type" value="Genomic_DNA"/>
</dbReference>
<protein>
    <recommendedName>
        <fullName evidence="5">DnaJ-like protein</fullName>
    </recommendedName>
</protein>
<dbReference type="RefSeq" id="WP_171091262.1">
    <property type="nucleotide sequence ID" value="NZ_CP053069.1"/>
</dbReference>
<keyword evidence="1" id="KW-0175">Coiled coil</keyword>
<feature type="coiled-coil region" evidence="1">
    <location>
        <begin position="113"/>
        <end position="140"/>
    </location>
</feature>
<reference evidence="3 4" key="1">
    <citation type="submission" date="2020-04" db="EMBL/GenBank/DDBJ databases">
        <title>Usitatibacter rugosus gen. nov., sp. nov. and Usitatibacter palustris sp. nov., novel members of Usitatibacteraceae fam. nov. within the order Nitrosomonadales isolated from soil.</title>
        <authorList>
            <person name="Huber K.J."/>
            <person name="Neumann-Schaal M."/>
            <person name="Geppert A."/>
            <person name="Luckner M."/>
            <person name="Wanner G."/>
            <person name="Overmann J."/>
        </authorList>
    </citation>
    <scope>NUCLEOTIDE SEQUENCE [LARGE SCALE GENOMIC DNA]</scope>
    <source>
        <strain evidence="3 4">0125_3</strain>
    </source>
</reference>
<gene>
    <name evidence="3" type="ORF">DSM104443_01681</name>
</gene>